<reference evidence="2 3" key="1">
    <citation type="submission" date="2016-03" db="EMBL/GenBank/DDBJ databases">
        <title>Niastella vici sp. nov., isolated from farmland soil.</title>
        <authorList>
            <person name="Chen L."/>
            <person name="Wang D."/>
            <person name="Yang S."/>
            <person name="Wang G."/>
        </authorList>
    </citation>
    <scope>NUCLEOTIDE SEQUENCE [LARGE SCALE GENOMIC DNA]</scope>
    <source>
        <strain evidence="2 3">DJ57</strain>
    </source>
</reference>
<protein>
    <submittedName>
        <fullName evidence="2">Uncharacterized protein</fullName>
    </submittedName>
</protein>
<dbReference type="STRING" id="1703345.A3860_39525"/>
<keyword evidence="1" id="KW-1133">Transmembrane helix</keyword>
<dbReference type="AlphaFoldDB" id="A0A1V9FI80"/>
<feature type="transmembrane region" description="Helical" evidence="1">
    <location>
        <begin position="126"/>
        <end position="143"/>
    </location>
</feature>
<evidence type="ECO:0000313" key="3">
    <source>
        <dbReference type="Proteomes" id="UP000192796"/>
    </source>
</evidence>
<evidence type="ECO:0000256" key="1">
    <source>
        <dbReference type="SAM" id="Phobius"/>
    </source>
</evidence>
<proteinExistence type="predicted"/>
<dbReference type="Proteomes" id="UP000192796">
    <property type="component" value="Unassembled WGS sequence"/>
</dbReference>
<gene>
    <name evidence="2" type="ORF">A3860_39525</name>
</gene>
<keyword evidence="1" id="KW-0812">Transmembrane</keyword>
<sequence length="166" mass="17507">MKVSSALAGGLAGTLTVASMHEALRRITPDAPRMDKLDMDLLRKGLKSMHKKVPNENELQRWAVGGELLCDTAYYSLAAAGGRKRAWLYGAFLGLAAGIAAVVLPKSLGLPEEASNKTLGTKIMTIGLYLVGGLASAAIATLVDSAGSKEEEGEEATEPLFDNLDY</sequence>
<dbReference type="EMBL" id="LVYD01000104">
    <property type="protein sequence ID" value="OQP58040.1"/>
    <property type="molecule type" value="Genomic_DNA"/>
</dbReference>
<comment type="caution">
    <text evidence="2">The sequence shown here is derived from an EMBL/GenBank/DDBJ whole genome shotgun (WGS) entry which is preliminary data.</text>
</comment>
<organism evidence="2 3">
    <name type="scientific">Niastella vici</name>
    <dbReference type="NCBI Taxonomy" id="1703345"/>
    <lineage>
        <taxon>Bacteria</taxon>
        <taxon>Pseudomonadati</taxon>
        <taxon>Bacteroidota</taxon>
        <taxon>Chitinophagia</taxon>
        <taxon>Chitinophagales</taxon>
        <taxon>Chitinophagaceae</taxon>
        <taxon>Niastella</taxon>
    </lineage>
</organism>
<keyword evidence="1" id="KW-0472">Membrane</keyword>
<accession>A0A1V9FI80</accession>
<dbReference type="OrthoDB" id="677977at2"/>
<keyword evidence="3" id="KW-1185">Reference proteome</keyword>
<dbReference type="RefSeq" id="WP_081155467.1">
    <property type="nucleotide sequence ID" value="NZ_LVYD01000104.1"/>
</dbReference>
<evidence type="ECO:0000313" key="2">
    <source>
        <dbReference type="EMBL" id="OQP58040.1"/>
    </source>
</evidence>
<name>A0A1V9FI80_9BACT</name>
<feature type="transmembrane region" description="Helical" evidence="1">
    <location>
        <begin position="86"/>
        <end position="105"/>
    </location>
</feature>